<comment type="similarity">
    <text evidence="1 2">Belongs to the enoyl-CoA hydratase/isomerase family.</text>
</comment>
<dbReference type="EC" id="4.2.1.17" evidence="3"/>
<dbReference type="SUPFAM" id="SSF52096">
    <property type="entry name" value="ClpP/crotonase"/>
    <property type="match status" value="1"/>
</dbReference>
<protein>
    <submittedName>
        <fullName evidence="3">Putative enoyl-CoA hydratase echA8</fullName>
        <ecNumber evidence="3">4.2.1.17</ecNumber>
    </submittedName>
</protein>
<dbReference type="GO" id="GO:0004300">
    <property type="term" value="F:enoyl-CoA hydratase activity"/>
    <property type="evidence" value="ECO:0007669"/>
    <property type="project" value="UniProtKB-EC"/>
</dbReference>
<dbReference type="RefSeq" id="WP_150798404.1">
    <property type="nucleotide sequence ID" value="NZ_CABVHU010000006.1"/>
</dbReference>
<sequence length="258" mass="28012">MTNNAPEVEIETRGHVAVVTFSNPPFNYFNAQLLESIASALQNIDDQPETRVVLLRSTGKVFCAGADFSDQEGQGNALFDPADIYRAGLKLFQTRKPIVAEIQGATVGGGLGLAMVADFRIAAETAKFTGNFTKIGIHAGFGLTHTLPRIIGHQATALLLYTGRRISGKEAQVMGLVDEVVPLEQLHQTAFKLAEEIAAAAPLAVEATRQTLRAGLANAIAQQILHETTEQIRLFKTDDYKEGVEAVKARREGRWTRN</sequence>
<accession>A0A5E7CF16</accession>
<gene>
    <name evidence="3" type="primary">echA8_4</name>
    <name evidence="3" type="ORF">PS833_02846</name>
</gene>
<organism evidence="3 4">
    <name type="scientific">Pseudomonas fluorescens</name>
    <dbReference type="NCBI Taxonomy" id="294"/>
    <lineage>
        <taxon>Bacteria</taxon>
        <taxon>Pseudomonadati</taxon>
        <taxon>Pseudomonadota</taxon>
        <taxon>Gammaproteobacteria</taxon>
        <taxon>Pseudomonadales</taxon>
        <taxon>Pseudomonadaceae</taxon>
        <taxon>Pseudomonas</taxon>
    </lineage>
</organism>
<dbReference type="GO" id="GO:0006635">
    <property type="term" value="P:fatty acid beta-oxidation"/>
    <property type="evidence" value="ECO:0007669"/>
    <property type="project" value="TreeGrafter"/>
</dbReference>
<name>A0A5E7CF16_PSEFL</name>
<dbReference type="InterPro" id="IPR001753">
    <property type="entry name" value="Enoyl-CoA_hydra/iso"/>
</dbReference>
<keyword evidence="3" id="KW-0456">Lyase</keyword>
<dbReference type="Pfam" id="PF00378">
    <property type="entry name" value="ECH_1"/>
    <property type="match status" value="1"/>
</dbReference>
<evidence type="ECO:0000256" key="2">
    <source>
        <dbReference type="RuleBase" id="RU003707"/>
    </source>
</evidence>
<dbReference type="CDD" id="cd06558">
    <property type="entry name" value="crotonase-like"/>
    <property type="match status" value="1"/>
</dbReference>
<proteinExistence type="inferred from homology"/>
<dbReference type="OrthoDB" id="9807606at2"/>
<dbReference type="Proteomes" id="UP000409037">
    <property type="component" value="Unassembled WGS sequence"/>
</dbReference>
<evidence type="ECO:0000256" key="1">
    <source>
        <dbReference type="ARBA" id="ARBA00005254"/>
    </source>
</evidence>
<dbReference type="PANTHER" id="PTHR11941">
    <property type="entry name" value="ENOYL-COA HYDRATASE-RELATED"/>
    <property type="match status" value="1"/>
</dbReference>
<dbReference type="EMBL" id="CABVHU010000006">
    <property type="protein sequence ID" value="VVO03423.1"/>
    <property type="molecule type" value="Genomic_DNA"/>
</dbReference>
<dbReference type="InterPro" id="IPR018376">
    <property type="entry name" value="Enoyl-CoA_hyd/isom_CS"/>
</dbReference>
<evidence type="ECO:0000313" key="4">
    <source>
        <dbReference type="Proteomes" id="UP000409037"/>
    </source>
</evidence>
<dbReference type="PANTHER" id="PTHR11941:SF54">
    <property type="entry name" value="ENOYL-COA HYDRATASE, MITOCHONDRIAL"/>
    <property type="match status" value="1"/>
</dbReference>
<dbReference type="Gene3D" id="3.90.226.10">
    <property type="entry name" value="2-enoyl-CoA Hydratase, Chain A, domain 1"/>
    <property type="match status" value="1"/>
</dbReference>
<dbReference type="PROSITE" id="PS00166">
    <property type="entry name" value="ENOYL_COA_HYDRATASE"/>
    <property type="match status" value="1"/>
</dbReference>
<dbReference type="InterPro" id="IPR029045">
    <property type="entry name" value="ClpP/crotonase-like_dom_sf"/>
</dbReference>
<dbReference type="AlphaFoldDB" id="A0A5E7CF16"/>
<reference evidence="3 4" key="1">
    <citation type="submission" date="2019-09" db="EMBL/GenBank/DDBJ databases">
        <authorList>
            <person name="Chandra G."/>
            <person name="Truman W A."/>
        </authorList>
    </citation>
    <scope>NUCLEOTIDE SEQUENCE [LARGE SCALE GENOMIC DNA]</scope>
    <source>
        <strain evidence="3">PS833</strain>
    </source>
</reference>
<evidence type="ECO:0000313" key="3">
    <source>
        <dbReference type="EMBL" id="VVO03423.1"/>
    </source>
</evidence>